<comment type="similarity">
    <text evidence="2">Belongs to the GtrA family.</text>
</comment>
<feature type="domain" description="GtrA/DPMS transmembrane" evidence="7">
    <location>
        <begin position="6"/>
        <end position="123"/>
    </location>
</feature>
<keyword evidence="9" id="KW-1185">Reference proteome</keyword>
<protein>
    <submittedName>
        <fullName evidence="8">GtrA-like protein</fullName>
    </submittedName>
</protein>
<evidence type="ECO:0000256" key="4">
    <source>
        <dbReference type="ARBA" id="ARBA00022989"/>
    </source>
</evidence>
<dbReference type="RefSeq" id="WP_061135250.1">
    <property type="nucleotide sequence ID" value="NZ_FCNX02000007.1"/>
</dbReference>
<dbReference type="Pfam" id="PF04138">
    <property type="entry name" value="GtrA_DPMS_TM"/>
    <property type="match status" value="1"/>
</dbReference>
<dbReference type="STRING" id="1777138.AWB77_03044"/>
<evidence type="ECO:0000256" key="5">
    <source>
        <dbReference type="ARBA" id="ARBA00023136"/>
    </source>
</evidence>
<reference evidence="8" key="1">
    <citation type="submission" date="2016-01" db="EMBL/GenBank/DDBJ databases">
        <authorList>
            <person name="Peeters C."/>
        </authorList>
    </citation>
    <scope>NUCLEOTIDE SEQUENCE</scope>
    <source>
        <strain evidence="8">LMG 29320</strain>
    </source>
</reference>
<proteinExistence type="inferred from homology"/>
<dbReference type="AlphaFoldDB" id="A0A158BNK7"/>
<gene>
    <name evidence="8" type="ORF">AWB77_03044</name>
</gene>
<feature type="transmembrane region" description="Helical" evidence="6">
    <location>
        <begin position="101"/>
        <end position="123"/>
    </location>
</feature>
<dbReference type="GO" id="GO:0005886">
    <property type="term" value="C:plasma membrane"/>
    <property type="evidence" value="ECO:0007669"/>
    <property type="project" value="TreeGrafter"/>
</dbReference>
<dbReference type="GO" id="GO:0000271">
    <property type="term" value="P:polysaccharide biosynthetic process"/>
    <property type="evidence" value="ECO:0007669"/>
    <property type="project" value="InterPro"/>
</dbReference>
<keyword evidence="5 6" id="KW-0472">Membrane</keyword>
<dbReference type="PANTHER" id="PTHR38459">
    <property type="entry name" value="PROPHAGE BACTOPRENOL-LINKED GLUCOSE TRANSLOCASE HOMOLOG"/>
    <property type="match status" value="1"/>
</dbReference>
<organism evidence="8 9">
    <name type="scientific">Caballeronia fortuita</name>
    <dbReference type="NCBI Taxonomy" id="1777138"/>
    <lineage>
        <taxon>Bacteria</taxon>
        <taxon>Pseudomonadati</taxon>
        <taxon>Pseudomonadota</taxon>
        <taxon>Betaproteobacteria</taxon>
        <taxon>Burkholderiales</taxon>
        <taxon>Burkholderiaceae</taxon>
        <taxon>Caballeronia</taxon>
    </lineage>
</organism>
<comment type="caution">
    <text evidence="8">The sequence shown here is derived from an EMBL/GenBank/DDBJ whole genome shotgun (WGS) entry which is preliminary data.</text>
</comment>
<evidence type="ECO:0000256" key="1">
    <source>
        <dbReference type="ARBA" id="ARBA00004141"/>
    </source>
</evidence>
<evidence type="ECO:0000256" key="6">
    <source>
        <dbReference type="SAM" id="Phobius"/>
    </source>
</evidence>
<accession>A0A158BNK7</accession>
<evidence type="ECO:0000313" key="9">
    <source>
        <dbReference type="Proteomes" id="UP000054903"/>
    </source>
</evidence>
<dbReference type="InterPro" id="IPR051401">
    <property type="entry name" value="GtrA_CellWall_Glycosyl"/>
</dbReference>
<evidence type="ECO:0000256" key="2">
    <source>
        <dbReference type="ARBA" id="ARBA00009399"/>
    </source>
</evidence>
<dbReference type="OrthoDB" id="7926501at2"/>
<evidence type="ECO:0000313" key="8">
    <source>
        <dbReference type="EMBL" id="SAK71633.1"/>
    </source>
</evidence>
<feature type="transmembrane region" description="Helical" evidence="6">
    <location>
        <begin position="71"/>
        <end position="89"/>
    </location>
</feature>
<dbReference type="PANTHER" id="PTHR38459:SF1">
    <property type="entry name" value="PROPHAGE BACTOPRENOL-LINKED GLUCOSE TRANSLOCASE HOMOLOG"/>
    <property type="match status" value="1"/>
</dbReference>
<evidence type="ECO:0000256" key="3">
    <source>
        <dbReference type="ARBA" id="ARBA00022692"/>
    </source>
</evidence>
<name>A0A158BNK7_9BURK</name>
<comment type="subcellular location">
    <subcellularLocation>
        <location evidence="1">Membrane</location>
        <topology evidence="1">Multi-pass membrane protein</topology>
    </subcellularLocation>
</comment>
<sequence length="131" mass="14526">MRQFIRFAIAGAIGFLVDSGVLYAMLALGTGLYAGRLISFLCAAFVTWRINRRFTFTKGHRHSAWREWYEYLAAMMFGGLCNYGAYVLAMRALPHSGTGPLIAVAIGSVAGMFVNFATARLWVYRPGKSRS</sequence>
<dbReference type="EMBL" id="FCNX02000007">
    <property type="protein sequence ID" value="SAK71633.1"/>
    <property type="molecule type" value="Genomic_DNA"/>
</dbReference>
<keyword evidence="3 6" id="KW-0812">Transmembrane</keyword>
<feature type="transmembrane region" description="Helical" evidence="6">
    <location>
        <begin position="7"/>
        <end position="26"/>
    </location>
</feature>
<feature type="transmembrane region" description="Helical" evidence="6">
    <location>
        <begin position="32"/>
        <end position="50"/>
    </location>
</feature>
<keyword evidence="4 6" id="KW-1133">Transmembrane helix</keyword>
<dbReference type="InterPro" id="IPR007267">
    <property type="entry name" value="GtrA_DPMS_TM"/>
</dbReference>
<evidence type="ECO:0000259" key="7">
    <source>
        <dbReference type="Pfam" id="PF04138"/>
    </source>
</evidence>
<dbReference type="Proteomes" id="UP000054903">
    <property type="component" value="Unassembled WGS sequence"/>
</dbReference>